<evidence type="ECO:0000313" key="8">
    <source>
        <dbReference type="Proteomes" id="UP001162734"/>
    </source>
</evidence>
<proteinExistence type="inferred from homology"/>
<dbReference type="InterPro" id="IPR003660">
    <property type="entry name" value="HAMP_dom"/>
</dbReference>
<sequence length="949" mass="99055">MIARTRSLKVQILSAAALTVAVAAAVGVTSVLTARSGDQLARALPVVRTTTELMGTLVALDDAAAKLTDSRISDPAQRRELLERARRDLARLDEASQRMERLPAGPEHRALWEKFKPLRDAWRQNAETLLSLQEKKDQAGPNADQAAALLADAQSMEVFVAMAEGYRGAQRILAQVVDGDAEAAGRVGEAATAALARGAWVTLLACLGGLLGLVVVSLAVRRSIQRTTTTLVSEAEALCAAVAAGNLDRRASEEGVSAEFRGVAAGMNRIVDALVEPLRVAAGQVDRIARGEIPAPVEAPWQGELGRLRDNLNQCAAAVDALLSDVSALGRAAMAGEIRQRADVSRHRGDFGRVVQEVNGTLDALVNPLTVAADYVARISRGELPEKIDAAYQGEFNAIKDNLNRCIEAVGALVTDARTLSAGAVEGRLSVRADASRHQGEFRAVVQGVNDTLDALTGPLAAAARCVEQISKGAIPPRITERYAGDFNAIKDNLNQCIDAVNALVADAKGLAAAAVEGRLATRADASRHHGDFRLIVQGVNDALDAVVGPLRTAAGYVERISRGDIPPRIAERWAGDFDLLKASLDRSAAAIQQLVSDARGLAEEAVAGHLGRRADASRHQGDFRRIVEGVNATLDAVLAPIGEANEVLERLAERDLTARMTGRYQGDHARLQTAVNGTAEALEQALERVAGSVEQLSSAASQIAASSQAVAGGASQQAASLEQTSASLESVAGMAKGSAESAAQASRMVHGAKEAAVEGAGAMAQMQTAMSRIRVAAESTSAIIRDINEIAFQTNLLALNAAVEAARAGEAGRGFAVVAEEVRSLAMRSKEAATKTEALIGESVSQAAEGADTSKRVSGKLEEIVAAIGKVTDIAAEIAAAAREQSAGVGQLNRAVDEMDRVTQQNAASAEESSSTAAELARQAEDLSALVSGFKLAGQRQLAGRSAA</sequence>
<dbReference type="InterPro" id="IPR004089">
    <property type="entry name" value="MCPsignal_dom"/>
</dbReference>
<feature type="domain" description="HAMP" evidence="6">
    <location>
        <begin position="636"/>
        <end position="688"/>
    </location>
</feature>
<dbReference type="SMART" id="SM00283">
    <property type="entry name" value="MA"/>
    <property type="match status" value="1"/>
</dbReference>
<dbReference type="InterPro" id="IPR051310">
    <property type="entry name" value="MCP_chemotaxis"/>
</dbReference>
<reference evidence="8" key="1">
    <citation type="journal article" date="2022" name="Int. J. Syst. Evol. Microbiol.">
        <title>Anaeromyxobacter oryzae sp. nov., Anaeromyxobacter diazotrophicus sp. nov. and Anaeromyxobacter paludicola sp. nov., isolated from paddy soils.</title>
        <authorList>
            <person name="Itoh H."/>
            <person name="Xu Z."/>
            <person name="Mise K."/>
            <person name="Masuda Y."/>
            <person name="Ushijima N."/>
            <person name="Hayakawa C."/>
            <person name="Shiratori Y."/>
            <person name="Senoo K."/>
        </authorList>
    </citation>
    <scope>NUCLEOTIDE SEQUENCE [LARGE SCALE GENOMIC DNA]</scope>
    <source>
        <strain evidence="8">Red630</strain>
    </source>
</reference>
<dbReference type="InterPro" id="IPR004090">
    <property type="entry name" value="Chemotax_Me-accpt_rcpt"/>
</dbReference>
<feature type="domain" description="HAMP" evidence="6">
    <location>
        <begin position="454"/>
        <end position="506"/>
    </location>
</feature>
<dbReference type="RefSeq" id="WP_248343504.1">
    <property type="nucleotide sequence ID" value="NZ_AP025592.1"/>
</dbReference>
<dbReference type="Gene3D" id="1.10.287.950">
    <property type="entry name" value="Methyl-accepting chemotaxis protein"/>
    <property type="match status" value="1"/>
</dbReference>
<keyword evidence="8" id="KW-1185">Reference proteome</keyword>
<feature type="domain" description="HAMP" evidence="6">
    <location>
        <begin position="545"/>
        <end position="597"/>
    </location>
</feature>
<dbReference type="PANTHER" id="PTHR43531:SF11">
    <property type="entry name" value="METHYL-ACCEPTING CHEMOTAXIS PROTEIN 3"/>
    <property type="match status" value="1"/>
</dbReference>
<evidence type="ECO:0000256" key="1">
    <source>
        <dbReference type="ARBA" id="ARBA00022500"/>
    </source>
</evidence>
<comment type="similarity">
    <text evidence="2">Belongs to the methyl-accepting chemotaxis (MCP) protein family.</text>
</comment>
<keyword evidence="4" id="KW-0472">Membrane</keyword>
<organism evidence="7 8">
    <name type="scientific">Anaeromyxobacter paludicola</name>
    <dbReference type="NCBI Taxonomy" id="2918171"/>
    <lineage>
        <taxon>Bacteria</taxon>
        <taxon>Pseudomonadati</taxon>
        <taxon>Myxococcota</taxon>
        <taxon>Myxococcia</taxon>
        <taxon>Myxococcales</taxon>
        <taxon>Cystobacterineae</taxon>
        <taxon>Anaeromyxobacteraceae</taxon>
        <taxon>Anaeromyxobacter</taxon>
    </lineage>
</organism>
<feature type="domain" description="Methyl-accepting transducer" evidence="5">
    <location>
        <begin position="693"/>
        <end position="922"/>
    </location>
</feature>
<dbReference type="PANTHER" id="PTHR43531">
    <property type="entry name" value="PROTEIN ICFG"/>
    <property type="match status" value="1"/>
</dbReference>
<dbReference type="Pfam" id="PF00015">
    <property type="entry name" value="MCPsignal"/>
    <property type="match status" value="1"/>
</dbReference>
<gene>
    <name evidence="7" type="ORF">AMPC_00350</name>
</gene>
<dbReference type="PRINTS" id="PR00260">
    <property type="entry name" value="CHEMTRNSDUCR"/>
</dbReference>
<name>A0ABM7X532_9BACT</name>
<evidence type="ECO:0008006" key="9">
    <source>
        <dbReference type="Google" id="ProtNLM"/>
    </source>
</evidence>
<dbReference type="SUPFAM" id="SSF58104">
    <property type="entry name" value="Methyl-accepting chemotaxis protein (MCP) signaling domain"/>
    <property type="match status" value="1"/>
</dbReference>
<dbReference type="SMART" id="SM00304">
    <property type="entry name" value="HAMP"/>
    <property type="match status" value="5"/>
</dbReference>
<evidence type="ECO:0000259" key="6">
    <source>
        <dbReference type="PROSITE" id="PS50885"/>
    </source>
</evidence>
<dbReference type="EMBL" id="AP025592">
    <property type="protein sequence ID" value="BDG06922.1"/>
    <property type="molecule type" value="Genomic_DNA"/>
</dbReference>
<dbReference type="PROSITE" id="PS50885">
    <property type="entry name" value="HAMP"/>
    <property type="match status" value="5"/>
</dbReference>
<dbReference type="Gene3D" id="1.20.120.1530">
    <property type="match status" value="3"/>
</dbReference>
<dbReference type="Proteomes" id="UP001162734">
    <property type="component" value="Chromosome"/>
</dbReference>
<evidence type="ECO:0000313" key="7">
    <source>
        <dbReference type="EMBL" id="BDG06922.1"/>
    </source>
</evidence>
<feature type="domain" description="HAMP" evidence="6">
    <location>
        <begin position="363"/>
        <end position="415"/>
    </location>
</feature>
<keyword evidence="4" id="KW-1133">Transmembrane helix</keyword>
<accession>A0ABM7X532</accession>
<keyword evidence="1" id="KW-0145">Chemotaxis</keyword>
<keyword evidence="4" id="KW-0812">Transmembrane</keyword>
<evidence type="ECO:0000256" key="4">
    <source>
        <dbReference type="SAM" id="Phobius"/>
    </source>
</evidence>
<evidence type="ECO:0000259" key="5">
    <source>
        <dbReference type="PROSITE" id="PS50111"/>
    </source>
</evidence>
<dbReference type="PROSITE" id="PS50111">
    <property type="entry name" value="CHEMOTAXIS_TRANSDUC_2"/>
    <property type="match status" value="1"/>
</dbReference>
<dbReference type="Pfam" id="PF18947">
    <property type="entry name" value="HAMP_2"/>
    <property type="match status" value="5"/>
</dbReference>
<evidence type="ECO:0000256" key="3">
    <source>
        <dbReference type="PROSITE-ProRule" id="PRU00284"/>
    </source>
</evidence>
<feature type="domain" description="HAMP" evidence="6">
    <location>
        <begin position="272"/>
        <end position="324"/>
    </location>
</feature>
<keyword evidence="3" id="KW-0807">Transducer</keyword>
<protein>
    <recommendedName>
        <fullName evidence="9">Methyl-accepting chemotaxis sensory transducer</fullName>
    </recommendedName>
</protein>
<evidence type="ECO:0000256" key="2">
    <source>
        <dbReference type="ARBA" id="ARBA00029447"/>
    </source>
</evidence>
<feature type="transmembrane region" description="Helical" evidence="4">
    <location>
        <begin position="199"/>
        <end position="220"/>
    </location>
</feature>